<accession>E9CXJ6</accession>
<reference evidence="3" key="2">
    <citation type="submission" date="2010-03" db="EMBL/GenBank/DDBJ databases">
        <title>The genome sequence of Coccidioides posadasii strain Silveira.</title>
        <authorList>
            <consortium name="The Broad Institute Genome Sequencing Center for Infectious Disease"/>
            <person name="Neafsey D."/>
            <person name="Orbach M."/>
            <person name="Henn M.R."/>
            <person name="Cole G.T."/>
            <person name="Galgiani J."/>
            <person name="Gardner M.J."/>
            <person name="Kirkland T.N."/>
            <person name="Taylor J.W."/>
            <person name="Young S.K."/>
            <person name="Zeng Q."/>
            <person name="Koehrsen M."/>
            <person name="Alvarado L."/>
            <person name="Berlin A."/>
            <person name="Borenstein D."/>
            <person name="Chapman S.B."/>
            <person name="Chen Z."/>
            <person name="Engels R."/>
            <person name="Freedman E."/>
            <person name="Gellesch M."/>
            <person name="Goldberg J."/>
            <person name="Griggs A."/>
            <person name="Gujja S."/>
            <person name="Heilman E."/>
            <person name="Heiman D."/>
            <person name="Howarth C."/>
            <person name="Jen D."/>
            <person name="Larson L."/>
            <person name="Mehta T."/>
            <person name="Neiman D."/>
            <person name="Park D."/>
            <person name="Pearson M."/>
            <person name="Richards J."/>
            <person name="Roberts A."/>
            <person name="Saif S."/>
            <person name="Shea T."/>
            <person name="Shenoy N."/>
            <person name="Sisk P."/>
            <person name="Stolte C."/>
            <person name="Sykes S."/>
            <person name="Walk T."/>
            <person name="White J."/>
            <person name="Yandava C."/>
            <person name="Haas B."/>
            <person name="Nusbaum C."/>
            <person name="Birren B."/>
        </authorList>
    </citation>
    <scope>NUCLEOTIDE SEQUENCE [LARGE SCALE GENOMIC DNA]</scope>
    <source>
        <strain evidence="3">RMSCC 757 / Silveira</strain>
    </source>
</reference>
<reference evidence="3" key="1">
    <citation type="journal article" date="2010" name="Genome Res.">
        <title>Population genomic sequencing of Coccidioides fungi reveals recent hybridization and transposon control.</title>
        <authorList>
            <person name="Neafsey D.E."/>
            <person name="Barker B.M."/>
            <person name="Sharpton T.J."/>
            <person name="Stajich J.E."/>
            <person name="Park D.J."/>
            <person name="Whiston E."/>
            <person name="Hung C.-Y."/>
            <person name="McMahan C."/>
            <person name="White J."/>
            <person name="Sykes S."/>
            <person name="Heiman D."/>
            <person name="Young S."/>
            <person name="Zeng Q."/>
            <person name="Abouelleil A."/>
            <person name="Aftuck L."/>
            <person name="Bessette D."/>
            <person name="Brown A."/>
            <person name="FitzGerald M."/>
            <person name="Lui A."/>
            <person name="Macdonald J.P."/>
            <person name="Priest M."/>
            <person name="Orbach M.J."/>
            <person name="Galgiani J.N."/>
            <person name="Kirkland T.N."/>
            <person name="Cole G.T."/>
            <person name="Birren B.W."/>
            <person name="Henn M.R."/>
            <person name="Taylor J.W."/>
            <person name="Rounsley S.D."/>
        </authorList>
    </citation>
    <scope>NUCLEOTIDE SEQUENCE [LARGE SCALE GENOMIC DNA]</scope>
    <source>
        <strain evidence="3">RMSCC 757 / Silveira</strain>
    </source>
</reference>
<gene>
    <name evidence="2" type="ORF">CPSG_02516</name>
</gene>
<name>E9CXJ6_COCPS</name>
<protein>
    <submittedName>
        <fullName evidence="2">Predicted protein</fullName>
    </submittedName>
</protein>
<evidence type="ECO:0000313" key="2">
    <source>
        <dbReference type="EMBL" id="EFW20673.1"/>
    </source>
</evidence>
<feature type="region of interest" description="Disordered" evidence="1">
    <location>
        <begin position="67"/>
        <end position="89"/>
    </location>
</feature>
<dbReference type="HOGENOM" id="CLU_2454573_0_0_1"/>
<dbReference type="VEuPathDB" id="FungiDB:CPSG_02516"/>
<evidence type="ECO:0000256" key="1">
    <source>
        <dbReference type="SAM" id="MobiDB-lite"/>
    </source>
</evidence>
<dbReference type="STRING" id="443226.E9CXJ6"/>
<organism evidence="3">
    <name type="scientific">Coccidioides posadasii (strain RMSCC 757 / Silveira)</name>
    <name type="common">Valley fever fungus</name>
    <dbReference type="NCBI Taxonomy" id="443226"/>
    <lineage>
        <taxon>Eukaryota</taxon>
        <taxon>Fungi</taxon>
        <taxon>Dikarya</taxon>
        <taxon>Ascomycota</taxon>
        <taxon>Pezizomycotina</taxon>
        <taxon>Eurotiomycetes</taxon>
        <taxon>Eurotiomycetidae</taxon>
        <taxon>Onygenales</taxon>
        <taxon>Onygenaceae</taxon>
        <taxon>Coccidioides</taxon>
    </lineage>
</organism>
<evidence type="ECO:0000313" key="3">
    <source>
        <dbReference type="Proteomes" id="UP000002497"/>
    </source>
</evidence>
<sequence length="89" mass="9514">MGSLMVKISFLVEDKIQTCNLLFSVVDSPINRTPTSEGFQAGPLPLGQPPHHQYINENAIQIVQSARDPPNHGVGLNPVGGGRGRGRGQ</sequence>
<proteinExistence type="predicted"/>
<dbReference type="EMBL" id="GL636488">
    <property type="protein sequence ID" value="EFW20673.1"/>
    <property type="molecule type" value="Genomic_DNA"/>
</dbReference>
<dbReference type="AlphaFoldDB" id="E9CXJ6"/>
<keyword evidence="3" id="KW-1185">Reference proteome</keyword>
<dbReference type="Proteomes" id="UP000002497">
    <property type="component" value="Unassembled WGS sequence"/>
</dbReference>